<keyword evidence="8" id="KW-1185">Reference proteome</keyword>
<dbReference type="Gene3D" id="3.90.1150.10">
    <property type="entry name" value="Aspartate Aminotransferase, domain 1"/>
    <property type="match status" value="1"/>
</dbReference>
<keyword evidence="7" id="KW-0808">Transferase</keyword>
<dbReference type="GO" id="GO:0030170">
    <property type="term" value="F:pyridoxal phosphate binding"/>
    <property type="evidence" value="ECO:0007669"/>
    <property type="project" value="InterPro"/>
</dbReference>
<evidence type="ECO:0000256" key="2">
    <source>
        <dbReference type="ARBA" id="ARBA00022898"/>
    </source>
</evidence>
<dbReference type="GO" id="GO:0003677">
    <property type="term" value="F:DNA binding"/>
    <property type="evidence" value="ECO:0007669"/>
    <property type="project" value="UniProtKB-KW"/>
</dbReference>
<keyword evidence="4" id="KW-0238">DNA-binding</keyword>
<dbReference type="Proteomes" id="UP000563151">
    <property type="component" value="Unassembled WGS sequence"/>
</dbReference>
<dbReference type="SUPFAM" id="SSF53383">
    <property type="entry name" value="PLP-dependent transferases"/>
    <property type="match status" value="1"/>
</dbReference>
<evidence type="ECO:0000256" key="5">
    <source>
        <dbReference type="ARBA" id="ARBA00023163"/>
    </source>
</evidence>
<evidence type="ECO:0000256" key="4">
    <source>
        <dbReference type="ARBA" id="ARBA00023125"/>
    </source>
</evidence>
<dbReference type="InterPro" id="IPR004839">
    <property type="entry name" value="Aminotransferase_I/II_large"/>
</dbReference>
<dbReference type="GO" id="GO:0003700">
    <property type="term" value="F:DNA-binding transcription factor activity"/>
    <property type="evidence" value="ECO:0007669"/>
    <property type="project" value="InterPro"/>
</dbReference>
<evidence type="ECO:0000256" key="1">
    <source>
        <dbReference type="ARBA" id="ARBA00005384"/>
    </source>
</evidence>
<reference evidence="7 8" key="1">
    <citation type="submission" date="2020-04" db="EMBL/GenBank/DDBJ databases">
        <title>Genomic insights into acetone-butanol-ethanol (ABE) fermentation by sequencing solventogenic clostridia strains.</title>
        <authorList>
            <person name="Brown S."/>
        </authorList>
    </citation>
    <scope>NUCLEOTIDE SEQUENCE [LARGE SCALE GENOMIC DNA]</scope>
    <source>
        <strain evidence="7 8">DJ011</strain>
    </source>
</reference>
<dbReference type="PROSITE" id="PS50949">
    <property type="entry name" value="HTH_GNTR"/>
    <property type="match status" value="1"/>
</dbReference>
<dbReference type="Gene3D" id="1.10.10.10">
    <property type="entry name" value="Winged helix-like DNA-binding domain superfamily/Winged helix DNA-binding domain"/>
    <property type="match status" value="1"/>
</dbReference>
<dbReference type="InterPro" id="IPR036388">
    <property type="entry name" value="WH-like_DNA-bd_sf"/>
</dbReference>
<comment type="caution">
    <text evidence="7">The sequence shown here is derived from an EMBL/GenBank/DDBJ whole genome shotgun (WGS) entry which is preliminary data.</text>
</comment>
<dbReference type="InterPro" id="IPR000524">
    <property type="entry name" value="Tscrpt_reg_HTH_GntR"/>
</dbReference>
<dbReference type="InterPro" id="IPR036390">
    <property type="entry name" value="WH_DNA-bd_sf"/>
</dbReference>
<evidence type="ECO:0000256" key="3">
    <source>
        <dbReference type="ARBA" id="ARBA00023015"/>
    </source>
</evidence>
<dbReference type="Pfam" id="PF00155">
    <property type="entry name" value="Aminotran_1_2"/>
    <property type="match status" value="1"/>
</dbReference>
<dbReference type="InterPro" id="IPR015424">
    <property type="entry name" value="PyrdxlP-dep_Trfase"/>
</dbReference>
<dbReference type="EMBL" id="JAAZWO010000011">
    <property type="protein sequence ID" value="MBC2398188.1"/>
    <property type="molecule type" value="Genomic_DNA"/>
</dbReference>
<organism evidence="7 8">
    <name type="scientific">Clostridium tetanomorphum</name>
    <dbReference type="NCBI Taxonomy" id="1553"/>
    <lineage>
        <taxon>Bacteria</taxon>
        <taxon>Bacillati</taxon>
        <taxon>Bacillota</taxon>
        <taxon>Clostridia</taxon>
        <taxon>Eubacteriales</taxon>
        <taxon>Clostridiaceae</taxon>
        <taxon>Clostridium</taxon>
    </lineage>
</organism>
<accession>A0A923E842</accession>
<evidence type="ECO:0000259" key="6">
    <source>
        <dbReference type="PROSITE" id="PS50949"/>
    </source>
</evidence>
<dbReference type="InterPro" id="IPR015421">
    <property type="entry name" value="PyrdxlP-dep_Trfase_major"/>
</dbReference>
<dbReference type="Pfam" id="PF00392">
    <property type="entry name" value="GntR"/>
    <property type="match status" value="1"/>
</dbReference>
<protein>
    <submittedName>
        <fullName evidence="7">PLP-dependent aminotransferase family protein</fullName>
    </submittedName>
</protein>
<dbReference type="PANTHER" id="PTHR46577:SF1">
    <property type="entry name" value="HTH-TYPE TRANSCRIPTIONAL REGULATORY PROTEIN GABR"/>
    <property type="match status" value="1"/>
</dbReference>
<dbReference type="Gene3D" id="3.40.640.10">
    <property type="entry name" value="Type I PLP-dependent aspartate aminotransferase-like (Major domain)"/>
    <property type="match status" value="1"/>
</dbReference>
<keyword evidence="7" id="KW-0032">Aminotransferase</keyword>
<dbReference type="GO" id="GO:0008483">
    <property type="term" value="F:transaminase activity"/>
    <property type="evidence" value="ECO:0007669"/>
    <property type="project" value="UniProtKB-KW"/>
</dbReference>
<evidence type="ECO:0000313" key="8">
    <source>
        <dbReference type="Proteomes" id="UP000563151"/>
    </source>
</evidence>
<keyword evidence="2" id="KW-0663">Pyridoxal phosphate</keyword>
<dbReference type="CDD" id="cd00609">
    <property type="entry name" value="AAT_like"/>
    <property type="match status" value="1"/>
</dbReference>
<sequence>MFNNIKLKDGEVAYIQIYNYMKEIIENGMLPSGSKLLSTREMSTMMKVSRNTIMKVYEMLEDNALVYTEKGKGTFVEKVDVNKNKDWNINWITKISNHAKVAEQLDIMKHEQIYKKGMISFKSIAPDESLFDVEELKRAFLNRMALEGEKILNYGYAKGYKPLIDFLIEYMEEKGVNTKGKSIIITNGFTEGFDIALSSLTERGDNILCENPTHNTSIKLMRLYELNIIGANINEEGIDLEDLDKKLQENKIKLAYIIPSYHNPTGMVMSSEKREKVYNILKKYNVPIIEDGFNEELQHLGTHIAPIAGISGEENSVVYIGSLSKILFPGMRIGWIFGDSELIDVLESVKRSRNIHTSFLDQAILYEYMKSGSFEKYVKKARNIYKEKYELAKKLSQEYIPNEFVLGDGGLYLFIKLKNINSRQLLSECIKRGVIFTPGDIFYTDGRGKNSLRLGFSRLTLEDIEKGIKIIGEQAKMLKYR</sequence>
<dbReference type="AlphaFoldDB" id="A0A923E842"/>
<dbReference type="CDD" id="cd07377">
    <property type="entry name" value="WHTH_GntR"/>
    <property type="match status" value="1"/>
</dbReference>
<dbReference type="InterPro" id="IPR015422">
    <property type="entry name" value="PyrdxlP-dep_Trfase_small"/>
</dbReference>
<feature type="domain" description="HTH gntR-type" evidence="6">
    <location>
        <begin position="11"/>
        <end position="79"/>
    </location>
</feature>
<proteinExistence type="inferred from homology"/>
<keyword evidence="3" id="KW-0805">Transcription regulation</keyword>
<dbReference type="InterPro" id="IPR051446">
    <property type="entry name" value="HTH_trans_reg/aminotransferase"/>
</dbReference>
<evidence type="ECO:0000313" key="7">
    <source>
        <dbReference type="EMBL" id="MBC2398188.1"/>
    </source>
</evidence>
<comment type="similarity">
    <text evidence="1">In the C-terminal section; belongs to the class-I pyridoxal-phosphate-dependent aminotransferase family.</text>
</comment>
<dbReference type="PANTHER" id="PTHR46577">
    <property type="entry name" value="HTH-TYPE TRANSCRIPTIONAL REGULATORY PROTEIN GABR"/>
    <property type="match status" value="1"/>
</dbReference>
<keyword evidence="5" id="KW-0804">Transcription</keyword>
<gene>
    <name evidence="7" type="ORF">HGG79_10425</name>
</gene>
<dbReference type="RefSeq" id="WP_035145604.1">
    <property type="nucleotide sequence ID" value="NZ_JAAZWO010000011.1"/>
</dbReference>
<dbReference type="SUPFAM" id="SSF46785">
    <property type="entry name" value="Winged helix' DNA-binding domain"/>
    <property type="match status" value="1"/>
</dbReference>
<name>A0A923E842_CLOTT</name>
<dbReference type="SMART" id="SM00345">
    <property type="entry name" value="HTH_GNTR"/>
    <property type="match status" value="1"/>
</dbReference>